<evidence type="ECO:0000256" key="7">
    <source>
        <dbReference type="SAM" id="Phobius"/>
    </source>
</evidence>
<evidence type="ECO:0000256" key="3">
    <source>
        <dbReference type="ARBA" id="ARBA00012438"/>
    </source>
</evidence>
<dbReference type="PANTHER" id="PTHR43547">
    <property type="entry name" value="TWO-COMPONENT HISTIDINE KINASE"/>
    <property type="match status" value="1"/>
</dbReference>
<dbReference type="Pfam" id="PF02518">
    <property type="entry name" value="HATPase_c"/>
    <property type="match status" value="1"/>
</dbReference>
<keyword evidence="7" id="KW-0472">Membrane</keyword>
<evidence type="ECO:0000313" key="9">
    <source>
        <dbReference type="EMBL" id="MBT8797691.1"/>
    </source>
</evidence>
<dbReference type="RefSeq" id="WP_215486944.1">
    <property type="nucleotide sequence ID" value="NZ_BAAAPJ010000005.1"/>
</dbReference>
<dbReference type="CDD" id="cd00082">
    <property type="entry name" value="HisKA"/>
    <property type="match status" value="1"/>
</dbReference>
<dbReference type="Pfam" id="PF00512">
    <property type="entry name" value="HisKA"/>
    <property type="match status" value="1"/>
</dbReference>
<keyword evidence="5 9" id="KW-0808">Transferase</keyword>
<evidence type="ECO:0000256" key="1">
    <source>
        <dbReference type="ARBA" id="ARBA00000085"/>
    </source>
</evidence>
<gene>
    <name evidence="9" type="ORF">J0P97_06350</name>
</gene>
<feature type="transmembrane region" description="Helical" evidence="7">
    <location>
        <begin position="66"/>
        <end position="92"/>
    </location>
</feature>
<keyword evidence="7" id="KW-1133">Transmembrane helix</keyword>
<evidence type="ECO:0000259" key="8">
    <source>
        <dbReference type="PROSITE" id="PS50109"/>
    </source>
</evidence>
<dbReference type="InterPro" id="IPR005467">
    <property type="entry name" value="His_kinase_dom"/>
</dbReference>
<evidence type="ECO:0000313" key="10">
    <source>
        <dbReference type="Proteomes" id="UP000740605"/>
    </source>
</evidence>
<comment type="subcellular location">
    <subcellularLocation>
        <location evidence="2">Cell membrane</location>
    </subcellularLocation>
</comment>
<dbReference type="SMART" id="SM00388">
    <property type="entry name" value="HisKA"/>
    <property type="match status" value="1"/>
</dbReference>
<keyword evidence="10" id="KW-1185">Reference proteome</keyword>
<evidence type="ECO:0000256" key="5">
    <source>
        <dbReference type="ARBA" id="ARBA00022777"/>
    </source>
</evidence>
<dbReference type="InterPro" id="IPR003594">
    <property type="entry name" value="HATPase_dom"/>
</dbReference>
<dbReference type="GO" id="GO:0016301">
    <property type="term" value="F:kinase activity"/>
    <property type="evidence" value="ECO:0007669"/>
    <property type="project" value="UniProtKB-KW"/>
</dbReference>
<evidence type="ECO:0000256" key="6">
    <source>
        <dbReference type="ARBA" id="ARBA00023012"/>
    </source>
</evidence>
<comment type="catalytic activity">
    <reaction evidence="1">
        <text>ATP + protein L-histidine = ADP + protein N-phospho-L-histidine.</text>
        <dbReference type="EC" id="2.7.13.3"/>
    </reaction>
</comment>
<evidence type="ECO:0000256" key="2">
    <source>
        <dbReference type="ARBA" id="ARBA00004236"/>
    </source>
</evidence>
<dbReference type="EC" id="2.7.13.3" evidence="3"/>
<dbReference type="PRINTS" id="PR00344">
    <property type="entry name" value="BCTRLSENSOR"/>
</dbReference>
<keyword evidence="5 9" id="KW-0418">Kinase</keyword>
<dbReference type="InterPro" id="IPR003661">
    <property type="entry name" value="HisK_dim/P_dom"/>
</dbReference>
<protein>
    <recommendedName>
        <fullName evidence="3">histidine kinase</fullName>
        <ecNumber evidence="3">2.7.13.3</ecNumber>
    </recommendedName>
</protein>
<dbReference type="InterPro" id="IPR036097">
    <property type="entry name" value="HisK_dim/P_sf"/>
</dbReference>
<evidence type="ECO:0000256" key="4">
    <source>
        <dbReference type="ARBA" id="ARBA00022553"/>
    </source>
</evidence>
<name>A0ABS5XUS0_9MICO</name>
<dbReference type="Gene3D" id="3.30.565.10">
    <property type="entry name" value="Histidine kinase-like ATPase, C-terminal domain"/>
    <property type="match status" value="1"/>
</dbReference>
<dbReference type="CDD" id="cd00075">
    <property type="entry name" value="HATPase"/>
    <property type="match status" value="1"/>
</dbReference>
<dbReference type="PANTHER" id="PTHR43547:SF2">
    <property type="entry name" value="HYBRID SIGNAL TRANSDUCTION HISTIDINE KINASE C"/>
    <property type="match status" value="1"/>
</dbReference>
<organism evidence="9 10">
    <name type="scientific">Microbacterium flavum</name>
    <dbReference type="NCBI Taxonomy" id="415216"/>
    <lineage>
        <taxon>Bacteria</taxon>
        <taxon>Bacillati</taxon>
        <taxon>Actinomycetota</taxon>
        <taxon>Actinomycetes</taxon>
        <taxon>Micrococcales</taxon>
        <taxon>Microbacteriaceae</taxon>
        <taxon>Microbacterium</taxon>
    </lineage>
</organism>
<feature type="domain" description="Histidine kinase" evidence="8">
    <location>
        <begin position="114"/>
        <end position="331"/>
    </location>
</feature>
<proteinExistence type="predicted"/>
<keyword evidence="4" id="KW-0597">Phosphoprotein</keyword>
<keyword evidence="7" id="KW-0812">Transmembrane</keyword>
<dbReference type="SMART" id="SM00387">
    <property type="entry name" value="HATPase_c"/>
    <property type="match status" value="1"/>
</dbReference>
<feature type="transmembrane region" description="Helical" evidence="7">
    <location>
        <begin position="22"/>
        <end position="46"/>
    </location>
</feature>
<dbReference type="InterPro" id="IPR004358">
    <property type="entry name" value="Sig_transdc_His_kin-like_C"/>
</dbReference>
<reference evidence="9 10" key="1">
    <citation type="submission" date="2021-03" db="EMBL/GenBank/DDBJ databases">
        <title>Microbacterium pauli sp. nov., isolated from microfiltered milk.</title>
        <authorList>
            <person name="Bellassi P."/>
            <person name="Fontana A."/>
            <person name="Callegari M.L."/>
            <person name="Lorenzo M."/>
            <person name="Cappa F."/>
        </authorList>
    </citation>
    <scope>NUCLEOTIDE SEQUENCE [LARGE SCALE GENOMIC DNA]</scope>
    <source>
        <strain evidence="9 10">DSM 18909</strain>
    </source>
</reference>
<dbReference type="Proteomes" id="UP000740605">
    <property type="component" value="Unassembled WGS sequence"/>
</dbReference>
<dbReference type="SUPFAM" id="SSF55874">
    <property type="entry name" value="ATPase domain of HSP90 chaperone/DNA topoisomerase II/histidine kinase"/>
    <property type="match status" value="1"/>
</dbReference>
<comment type="caution">
    <text evidence="9">The sequence shown here is derived from an EMBL/GenBank/DDBJ whole genome shotgun (WGS) entry which is preliminary data.</text>
</comment>
<dbReference type="PROSITE" id="PS50109">
    <property type="entry name" value="HIS_KIN"/>
    <property type="match status" value="1"/>
</dbReference>
<dbReference type="EMBL" id="JAFLHG010000005">
    <property type="protein sequence ID" value="MBT8797691.1"/>
    <property type="molecule type" value="Genomic_DNA"/>
</dbReference>
<dbReference type="Gene3D" id="1.10.287.130">
    <property type="match status" value="1"/>
</dbReference>
<accession>A0ABS5XUS0</accession>
<sequence>MRKAAHRTDADALLVRRTAIRVGLWITVAVSVLVIAVMVAAISFVFHQIPLTALFDRTRHEEMIDVGGLDIIVGGVALGFLAIILAGTLGLLATRRAVAPLVDALGRQRRFVADASHELRTPLAILDTRLQVLERSMPAEDPNRELVDELRGDSRNLINVVNDLLDSIDVTSSGVVASEPVAPVIADAATSMRLMAHERGIQLHVDTVPADRSAAIPPTSLHRALVALIDNAVKHSPDGGTVLVTTSTSRTDTCIAVRDHGPGIQGIDPERVFDRFARSSLAVDGGGSASTGFGIGLSLVQDTVGRFGGTVEVTSTSEEGTTITMTLPRGRR</sequence>
<dbReference type="InterPro" id="IPR036890">
    <property type="entry name" value="HATPase_C_sf"/>
</dbReference>
<keyword evidence="6" id="KW-0902">Two-component regulatory system</keyword>
<dbReference type="SUPFAM" id="SSF47384">
    <property type="entry name" value="Homodimeric domain of signal transducing histidine kinase"/>
    <property type="match status" value="1"/>
</dbReference>